<keyword evidence="3" id="KW-1185">Reference proteome</keyword>
<dbReference type="AlphaFoldDB" id="A0AA87RGL1"/>
<dbReference type="Pfam" id="PF01418">
    <property type="entry name" value="HTH_6"/>
    <property type="match status" value="1"/>
</dbReference>
<accession>A0AA87RGL1</accession>
<name>A0AA87RGL1_9MICO</name>
<dbReference type="PROSITE" id="PS51071">
    <property type="entry name" value="HTH_RPIR"/>
    <property type="match status" value="1"/>
</dbReference>
<dbReference type="Proteomes" id="UP000321749">
    <property type="component" value="Unassembled WGS sequence"/>
</dbReference>
<dbReference type="InterPro" id="IPR047640">
    <property type="entry name" value="RpiR-like"/>
</dbReference>
<dbReference type="InterPro" id="IPR036388">
    <property type="entry name" value="WH-like_DNA-bd_sf"/>
</dbReference>
<dbReference type="GO" id="GO:0097367">
    <property type="term" value="F:carbohydrate derivative binding"/>
    <property type="evidence" value="ECO:0007669"/>
    <property type="project" value="InterPro"/>
</dbReference>
<dbReference type="GO" id="GO:0003677">
    <property type="term" value="F:DNA binding"/>
    <property type="evidence" value="ECO:0007669"/>
    <property type="project" value="InterPro"/>
</dbReference>
<evidence type="ECO:0000313" key="2">
    <source>
        <dbReference type="EMBL" id="GEK80274.1"/>
    </source>
</evidence>
<dbReference type="SUPFAM" id="SSF53697">
    <property type="entry name" value="SIS domain"/>
    <property type="match status" value="1"/>
</dbReference>
<proteinExistence type="predicted"/>
<gene>
    <name evidence="2" type="ORF">ABA31_16250</name>
</gene>
<dbReference type="RefSeq" id="WP_186808182.1">
    <property type="nucleotide sequence ID" value="NZ_BJUU01000008.1"/>
</dbReference>
<dbReference type="PANTHER" id="PTHR30514:SF18">
    <property type="entry name" value="RPIR-FAMILY TRANSCRIPTIONAL REGULATOR"/>
    <property type="match status" value="1"/>
</dbReference>
<dbReference type="InterPro" id="IPR009057">
    <property type="entry name" value="Homeodomain-like_sf"/>
</dbReference>
<protein>
    <submittedName>
        <fullName evidence="2">RpiR family transcriptional regulator</fullName>
    </submittedName>
</protein>
<dbReference type="Gene3D" id="1.10.10.10">
    <property type="entry name" value="Winged helix-like DNA-binding domain superfamily/Winged helix DNA-binding domain"/>
    <property type="match status" value="1"/>
</dbReference>
<dbReference type="Gene3D" id="3.40.50.10490">
    <property type="entry name" value="Glucose-6-phosphate isomerase like protein, domain 1"/>
    <property type="match status" value="1"/>
</dbReference>
<dbReference type="InterPro" id="IPR046348">
    <property type="entry name" value="SIS_dom_sf"/>
</dbReference>
<dbReference type="InterPro" id="IPR000281">
    <property type="entry name" value="HTH_RpiR"/>
</dbReference>
<dbReference type="GO" id="GO:0003700">
    <property type="term" value="F:DNA-binding transcription factor activity"/>
    <property type="evidence" value="ECO:0007669"/>
    <property type="project" value="InterPro"/>
</dbReference>
<comment type="caution">
    <text evidence="2">The sequence shown here is derived from an EMBL/GenBank/DDBJ whole genome shotgun (WGS) entry which is preliminary data.</text>
</comment>
<feature type="domain" description="HTH rpiR-type" evidence="1">
    <location>
        <begin position="1"/>
        <end position="77"/>
    </location>
</feature>
<dbReference type="GO" id="GO:1901135">
    <property type="term" value="P:carbohydrate derivative metabolic process"/>
    <property type="evidence" value="ECO:0007669"/>
    <property type="project" value="InterPro"/>
</dbReference>
<organism evidence="2 3">
    <name type="scientific">Agrococcus baldri</name>
    <dbReference type="NCBI Taxonomy" id="153730"/>
    <lineage>
        <taxon>Bacteria</taxon>
        <taxon>Bacillati</taxon>
        <taxon>Actinomycetota</taxon>
        <taxon>Actinomycetes</taxon>
        <taxon>Micrococcales</taxon>
        <taxon>Microbacteriaceae</taxon>
        <taxon>Agrococcus</taxon>
    </lineage>
</organism>
<evidence type="ECO:0000313" key="3">
    <source>
        <dbReference type="Proteomes" id="UP000321749"/>
    </source>
</evidence>
<evidence type="ECO:0000259" key="1">
    <source>
        <dbReference type="PROSITE" id="PS51071"/>
    </source>
</evidence>
<reference evidence="2 3" key="1">
    <citation type="submission" date="2019-07" db="EMBL/GenBank/DDBJ databases">
        <title>Whole genome shotgun sequence of Agrococcus baldri NBRC 103055.</title>
        <authorList>
            <person name="Hosoyama A."/>
            <person name="Uohara A."/>
            <person name="Ohji S."/>
            <person name="Ichikawa N."/>
        </authorList>
    </citation>
    <scope>NUCLEOTIDE SEQUENCE [LARGE SCALE GENOMIC DNA]</scope>
    <source>
        <strain evidence="2 3">NBRC 103055</strain>
    </source>
</reference>
<dbReference type="EMBL" id="BJUU01000008">
    <property type="protein sequence ID" value="GEK80274.1"/>
    <property type="molecule type" value="Genomic_DNA"/>
</dbReference>
<sequence length="277" mass="29997">MLITRLAQLHGDRLTETDRRIVSAMRERPHETAFARAAELTGPLGLHESAATRLAQRLGFDGYPQLREALRTDYLSGDGPAQRVRNRVERSDEPDLLAGFLAEEIETLRAVSMHVTQAELDAAASDVLAARRIHLHGQGNAVVLVEQLARRLTRFGLDVVTLTGSRRDVAERAAGLGTDDLLLALAFRRPPGTLLPLLALAATAGARSMLLTDTLVSLSPRPDVTLAAPRGAGHDFHTLTVPMAIANALVLTIARSAPDRTSRSLDRVELLLEQLDA</sequence>
<dbReference type="PANTHER" id="PTHR30514">
    <property type="entry name" value="GLUCOKINASE"/>
    <property type="match status" value="1"/>
</dbReference>
<dbReference type="SUPFAM" id="SSF46689">
    <property type="entry name" value="Homeodomain-like"/>
    <property type="match status" value="1"/>
</dbReference>